<dbReference type="InterPro" id="IPR015424">
    <property type="entry name" value="PyrdxlP-dep_Trfase"/>
</dbReference>
<dbReference type="Gene3D" id="3.90.1150.10">
    <property type="entry name" value="Aspartate Aminotransferase, domain 1"/>
    <property type="match status" value="1"/>
</dbReference>
<name>A0A7J5L9B2_BACSE</name>
<dbReference type="Pfam" id="PF01041">
    <property type="entry name" value="DegT_DnrJ_EryC1"/>
    <property type="match status" value="1"/>
</dbReference>
<dbReference type="Proteomes" id="UP000467334">
    <property type="component" value="Unassembled WGS sequence"/>
</dbReference>
<dbReference type="AlphaFoldDB" id="A0A7J5L9B2"/>
<evidence type="ECO:0000313" key="2">
    <source>
        <dbReference type="Proteomes" id="UP000467334"/>
    </source>
</evidence>
<keyword evidence="1" id="KW-0032">Aminotransferase</keyword>
<protein>
    <submittedName>
        <fullName evidence="1">Aminotransferase</fullName>
    </submittedName>
</protein>
<keyword evidence="1" id="KW-0808">Transferase</keyword>
<dbReference type="SUPFAM" id="SSF53383">
    <property type="entry name" value="PLP-dependent transferases"/>
    <property type="match status" value="1"/>
</dbReference>
<reference evidence="1 2" key="1">
    <citation type="journal article" date="2019" name="Nat. Med.">
        <title>A library of human gut bacterial isolates paired with longitudinal multiomics data enables mechanistic microbiome research.</title>
        <authorList>
            <person name="Poyet M."/>
            <person name="Groussin M."/>
            <person name="Gibbons S.M."/>
            <person name="Avila-Pacheco J."/>
            <person name="Jiang X."/>
            <person name="Kearney S.M."/>
            <person name="Perrotta A.R."/>
            <person name="Berdy B."/>
            <person name="Zhao S."/>
            <person name="Lieberman T.D."/>
            <person name="Swanson P.K."/>
            <person name="Smith M."/>
            <person name="Roesemann S."/>
            <person name="Alexander J.E."/>
            <person name="Rich S.A."/>
            <person name="Livny J."/>
            <person name="Vlamakis H."/>
            <person name="Clish C."/>
            <person name="Bullock K."/>
            <person name="Deik A."/>
            <person name="Scott J."/>
            <person name="Pierce K.A."/>
            <person name="Xavier R.J."/>
            <person name="Alm E.J."/>
        </authorList>
    </citation>
    <scope>NUCLEOTIDE SEQUENCE [LARGE SCALE GENOMIC DNA]</scope>
    <source>
        <strain evidence="1 2">BIOML-A6</strain>
    </source>
</reference>
<sequence length="102" mass="11103">RETVKGAVGGAAGVTHESVSAHTSCEPNRNVEAMRVCLDKAGIESRPLWKPMHLQPVYAANPAYVNGVSEGLFKRGLCLPSGPYVMDEDVRYIVDEMKNCIL</sequence>
<dbReference type="InterPro" id="IPR015422">
    <property type="entry name" value="PyrdxlP-dep_Trfase_small"/>
</dbReference>
<feature type="non-terminal residue" evidence="1">
    <location>
        <position position="1"/>
    </location>
</feature>
<proteinExistence type="predicted"/>
<dbReference type="InterPro" id="IPR000653">
    <property type="entry name" value="DegT/StrS_aminotransferase"/>
</dbReference>
<dbReference type="GO" id="GO:0008483">
    <property type="term" value="F:transaminase activity"/>
    <property type="evidence" value="ECO:0007669"/>
    <property type="project" value="UniProtKB-KW"/>
</dbReference>
<comment type="caution">
    <text evidence="1">The sequence shown here is derived from an EMBL/GenBank/DDBJ whole genome shotgun (WGS) entry which is preliminary data.</text>
</comment>
<evidence type="ECO:0000313" key="1">
    <source>
        <dbReference type="EMBL" id="KAB5307327.1"/>
    </source>
</evidence>
<accession>A0A7J5L9B2</accession>
<organism evidence="1 2">
    <name type="scientific">Bacteroides stercoris</name>
    <dbReference type="NCBI Taxonomy" id="46506"/>
    <lineage>
        <taxon>Bacteria</taxon>
        <taxon>Pseudomonadati</taxon>
        <taxon>Bacteroidota</taxon>
        <taxon>Bacteroidia</taxon>
        <taxon>Bacteroidales</taxon>
        <taxon>Bacteroidaceae</taxon>
        <taxon>Bacteroides</taxon>
    </lineage>
</organism>
<gene>
    <name evidence="1" type="ORF">F9958_17925</name>
</gene>
<dbReference type="RefSeq" id="WP_202188057.1">
    <property type="nucleotide sequence ID" value="NZ_WCLE01000083.1"/>
</dbReference>
<dbReference type="EMBL" id="WCLE01000083">
    <property type="protein sequence ID" value="KAB5307327.1"/>
    <property type="molecule type" value="Genomic_DNA"/>
</dbReference>